<keyword evidence="2" id="KW-0732">Signal</keyword>
<evidence type="ECO:0000256" key="1">
    <source>
        <dbReference type="SAM" id="Phobius"/>
    </source>
</evidence>
<accession>A0A9P0CK59</accession>
<keyword evidence="1" id="KW-0472">Membrane</keyword>
<keyword evidence="4" id="KW-1185">Reference proteome</keyword>
<dbReference type="AlphaFoldDB" id="A0A9P0CK59"/>
<evidence type="ECO:0000313" key="4">
    <source>
        <dbReference type="Proteomes" id="UP001153636"/>
    </source>
</evidence>
<feature type="transmembrane region" description="Helical" evidence="1">
    <location>
        <begin position="287"/>
        <end position="305"/>
    </location>
</feature>
<reference evidence="3" key="1">
    <citation type="submission" date="2022-01" db="EMBL/GenBank/DDBJ databases">
        <authorList>
            <person name="King R."/>
        </authorList>
    </citation>
    <scope>NUCLEOTIDE SEQUENCE</scope>
</reference>
<gene>
    <name evidence="3" type="ORF">PSYICH_LOCUS2846</name>
</gene>
<name>A0A9P0CK59_9CUCU</name>
<dbReference type="PANTHER" id="PTHR33538:SF2">
    <property type="entry name" value="PROTEIN GAMETE EXPRESSED 1"/>
    <property type="match status" value="1"/>
</dbReference>
<feature type="signal peptide" evidence="2">
    <location>
        <begin position="1"/>
        <end position="19"/>
    </location>
</feature>
<feature type="transmembrane region" description="Helical" evidence="1">
    <location>
        <begin position="216"/>
        <end position="234"/>
    </location>
</feature>
<keyword evidence="1" id="KW-1133">Transmembrane helix</keyword>
<proteinExistence type="predicted"/>
<evidence type="ECO:0008006" key="5">
    <source>
        <dbReference type="Google" id="ProtNLM"/>
    </source>
</evidence>
<dbReference type="EMBL" id="OV651823">
    <property type="protein sequence ID" value="CAH1100980.1"/>
    <property type="molecule type" value="Genomic_DNA"/>
</dbReference>
<sequence>MNIINIILIIMSMVNNTFSEGVNQNLLESGKGQYQLLKEKSNLPHYGNCWKQGVEHLEKGCQSLAEDKQSELALHFTNCFLKMSGHDTYNCDSDKKRNLRAICINTMSDRAFNVYTEFYTHIQNICSFLQGHIWHEMISENTITVGLKLKETAQSQEDLLQAQKESIQLQEKMLQHGRVLENVLDDLFLSFKTHEDILNVLFQTMSNLQSWIVGEMYWFDSIIFYTAFVIVAFIMTSSQRTSTARLFIFIVLLINFLIERSICTLYTYFSNEEASTMYSNLHNHIWLIRYAFMVLTIILLAYLAFNQIDPLRKQHEILYLIQEQNSAILDILKTSINSDVCLNNFNRAIKSVDESKIDKDLSNIQQDYYILNESMQDSNKSEMLDVKDVSNDINLKVKKNKLNLLGKYNLRSSRSRSNSTNK</sequence>
<dbReference type="Proteomes" id="UP001153636">
    <property type="component" value="Chromosome 11"/>
</dbReference>
<feature type="transmembrane region" description="Helical" evidence="1">
    <location>
        <begin position="246"/>
        <end position="267"/>
    </location>
</feature>
<dbReference type="InterPro" id="IPR040346">
    <property type="entry name" value="GEX1/Brambleberry"/>
</dbReference>
<dbReference type="PANTHER" id="PTHR33538">
    <property type="entry name" value="PROTEIN GAMETE EXPRESSED 1"/>
    <property type="match status" value="1"/>
</dbReference>
<evidence type="ECO:0000256" key="2">
    <source>
        <dbReference type="SAM" id="SignalP"/>
    </source>
</evidence>
<organism evidence="3 4">
    <name type="scientific">Psylliodes chrysocephalus</name>
    <dbReference type="NCBI Taxonomy" id="3402493"/>
    <lineage>
        <taxon>Eukaryota</taxon>
        <taxon>Metazoa</taxon>
        <taxon>Ecdysozoa</taxon>
        <taxon>Arthropoda</taxon>
        <taxon>Hexapoda</taxon>
        <taxon>Insecta</taxon>
        <taxon>Pterygota</taxon>
        <taxon>Neoptera</taxon>
        <taxon>Endopterygota</taxon>
        <taxon>Coleoptera</taxon>
        <taxon>Polyphaga</taxon>
        <taxon>Cucujiformia</taxon>
        <taxon>Chrysomeloidea</taxon>
        <taxon>Chrysomelidae</taxon>
        <taxon>Galerucinae</taxon>
        <taxon>Alticini</taxon>
        <taxon>Psylliodes</taxon>
    </lineage>
</organism>
<feature type="chain" id="PRO_5040513540" description="Odorant receptor" evidence="2">
    <location>
        <begin position="20"/>
        <end position="422"/>
    </location>
</feature>
<evidence type="ECO:0000313" key="3">
    <source>
        <dbReference type="EMBL" id="CAH1100980.1"/>
    </source>
</evidence>
<protein>
    <recommendedName>
        <fullName evidence="5">Odorant receptor</fullName>
    </recommendedName>
</protein>
<keyword evidence="1" id="KW-0812">Transmembrane</keyword>
<dbReference type="OrthoDB" id="377549at2759"/>